<dbReference type="PIRSF" id="PIRSF000428">
    <property type="entry name" value="P_Ac_trans"/>
    <property type="match status" value="1"/>
</dbReference>
<accession>U2QP07</accession>
<feature type="domain" description="Phosphate acetyl/butaryl transferase" evidence="4">
    <location>
        <begin position="103"/>
        <end position="318"/>
    </location>
</feature>
<feature type="domain" description="Phosphate acetyl/butaryl transferase" evidence="4">
    <location>
        <begin position="28"/>
        <end position="94"/>
    </location>
</feature>
<evidence type="ECO:0000256" key="1">
    <source>
        <dbReference type="ARBA" id="ARBA00005656"/>
    </source>
</evidence>
<dbReference type="SUPFAM" id="SSF53659">
    <property type="entry name" value="Isocitrate/Isopropylmalate dehydrogenase-like"/>
    <property type="match status" value="1"/>
</dbReference>
<comment type="caution">
    <text evidence="5">The sequence shown here is derived from an EMBL/GenBank/DDBJ whole genome shotgun (WGS) entry which is preliminary data.</text>
</comment>
<sequence>MRKEFQQKLGNINKTQEDFDMAVIKNFDEIVERVKGFPEPMRVIVAAAQDEHTLQAIKHAQEEGIAKPVLVGDKAEINKICAEIGLVVPEEDIYDVPDVDESAKRAVALIHEGKGDFLMKGKMETAQILKPAVNKETGLGTGRVMSHFVFDELPHYHKLLVTTDGGMMTYPTLEQKAQIIENTVETLKALGYENPKIAAVAAVEKVNPKMPETVEARELKEMNERGEIKDCVVEGPISLDIALDKECADIKGFESPVAGDADVILVPNIQVGNILGKSITIIAKGNMAGFVVGAQVPIVFCSRGSSAKEKFLSLALAAAVSAGKNK</sequence>
<reference evidence="5 6" key="1">
    <citation type="submission" date="2013-06" db="EMBL/GenBank/DDBJ databases">
        <authorList>
            <person name="Weinstock G."/>
            <person name="Sodergren E."/>
            <person name="Lobos E.A."/>
            <person name="Fulton L."/>
            <person name="Fulton R."/>
            <person name="Courtney L."/>
            <person name="Fronick C."/>
            <person name="O'Laughlin M."/>
            <person name="Godfrey J."/>
            <person name="Wilson R.M."/>
            <person name="Miner T."/>
            <person name="Farmer C."/>
            <person name="Delehaunty K."/>
            <person name="Cordes M."/>
            <person name="Minx P."/>
            <person name="Tomlinson C."/>
            <person name="Chen J."/>
            <person name="Wollam A."/>
            <person name="Pepin K.H."/>
            <person name="Bhonagiri V."/>
            <person name="Zhang X."/>
            <person name="Warren W."/>
            <person name="Mitreva M."/>
            <person name="Mardis E.R."/>
            <person name="Wilson R.K."/>
        </authorList>
    </citation>
    <scope>NUCLEOTIDE SEQUENCE [LARGE SCALE GENOMIC DNA]</scope>
    <source>
        <strain evidence="5 6">ATCC 29099</strain>
    </source>
</reference>
<keyword evidence="6" id="KW-1185">Reference proteome</keyword>
<dbReference type="HOGENOM" id="CLU_056531_0_0_9"/>
<evidence type="ECO:0000313" key="6">
    <source>
        <dbReference type="Proteomes" id="UP000016608"/>
    </source>
</evidence>
<dbReference type="EMBL" id="AWVJ01000162">
    <property type="protein sequence ID" value="ERK43033.1"/>
    <property type="molecule type" value="Genomic_DNA"/>
</dbReference>
<dbReference type="PATRIC" id="fig|1256908.3.peg.2419"/>
<organism evidence="5 6">
    <name type="scientific">Eubacterium ramulus ATCC 29099</name>
    <dbReference type="NCBI Taxonomy" id="1256908"/>
    <lineage>
        <taxon>Bacteria</taxon>
        <taxon>Bacillati</taxon>
        <taxon>Bacillota</taxon>
        <taxon>Clostridia</taxon>
        <taxon>Eubacteriales</taxon>
        <taxon>Eubacteriaceae</taxon>
        <taxon>Eubacterium</taxon>
    </lineage>
</organism>
<keyword evidence="2 5" id="KW-0808">Transferase</keyword>
<dbReference type="GO" id="GO:0016746">
    <property type="term" value="F:acyltransferase activity"/>
    <property type="evidence" value="ECO:0007669"/>
    <property type="project" value="UniProtKB-KW"/>
</dbReference>
<protein>
    <submittedName>
        <fullName evidence="5">Putative phosphate butyryltransferase</fullName>
    </submittedName>
</protein>
<keyword evidence="3" id="KW-0012">Acyltransferase</keyword>
<evidence type="ECO:0000313" key="5">
    <source>
        <dbReference type="EMBL" id="ERK43033.1"/>
    </source>
</evidence>
<evidence type="ECO:0000256" key="2">
    <source>
        <dbReference type="ARBA" id="ARBA00022679"/>
    </source>
</evidence>
<dbReference type="Gene3D" id="3.40.718.10">
    <property type="entry name" value="Isopropylmalate Dehydrogenase"/>
    <property type="match status" value="1"/>
</dbReference>
<dbReference type="InterPro" id="IPR050500">
    <property type="entry name" value="Phos_Acetyltrans/Butyryltrans"/>
</dbReference>
<evidence type="ECO:0000256" key="3">
    <source>
        <dbReference type="ARBA" id="ARBA00023315"/>
    </source>
</evidence>
<evidence type="ECO:0000259" key="4">
    <source>
        <dbReference type="Pfam" id="PF01515"/>
    </source>
</evidence>
<dbReference type="PANTHER" id="PTHR43356:SF2">
    <property type="entry name" value="PHOSPHATE ACETYLTRANSFERASE"/>
    <property type="match status" value="1"/>
</dbReference>
<name>U2QP07_EUBRA</name>
<dbReference type="InterPro" id="IPR012147">
    <property type="entry name" value="P_Ac_Bu_trans"/>
</dbReference>
<comment type="similarity">
    <text evidence="1">Belongs to the phosphate acetyltransferase and butyryltransferase family.</text>
</comment>
<dbReference type="InterPro" id="IPR002505">
    <property type="entry name" value="PTA_PTB"/>
</dbReference>
<proteinExistence type="inferred from homology"/>
<dbReference type="NCBIfam" id="NF006045">
    <property type="entry name" value="PRK08190.1"/>
    <property type="match status" value="1"/>
</dbReference>
<dbReference type="AlphaFoldDB" id="U2QP07"/>
<dbReference type="eggNOG" id="COG0280">
    <property type="taxonomic scope" value="Bacteria"/>
</dbReference>
<dbReference type="PANTHER" id="PTHR43356">
    <property type="entry name" value="PHOSPHATE ACETYLTRANSFERASE"/>
    <property type="match status" value="1"/>
</dbReference>
<dbReference type="Pfam" id="PF01515">
    <property type="entry name" value="PTA_PTB"/>
    <property type="match status" value="2"/>
</dbReference>
<dbReference type="Proteomes" id="UP000016608">
    <property type="component" value="Unassembled WGS sequence"/>
</dbReference>
<gene>
    <name evidence="5" type="ORF">HMPREF0373_02630</name>
</gene>